<dbReference type="EMBL" id="JASDAP010000088">
    <property type="protein sequence ID" value="KAK1875715.1"/>
    <property type="molecule type" value="Genomic_DNA"/>
</dbReference>
<keyword evidence="1" id="KW-1133">Transmembrane helix</keyword>
<keyword evidence="1" id="KW-0812">Transmembrane</keyword>
<evidence type="ECO:0000313" key="3">
    <source>
        <dbReference type="Proteomes" id="UP001228049"/>
    </source>
</evidence>
<proteinExistence type="predicted"/>
<reference evidence="2" key="1">
    <citation type="submission" date="2023-04" db="EMBL/GenBank/DDBJ databases">
        <title>Chromosome-level genome of Chaenocephalus aceratus.</title>
        <authorList>
            <person name="Park H."/>
        </authorList>
    </citation>
    <scope>NUCLEOTIDE SEQUENCE</scope>
    <source>
        <strain evidence="2">DE</strain>
        <tissue evidence="2">Muscle</tissue>
    </source>
</reference>
<keyword evidence="3" id="KW-1185">Reference proteome</keyword>
<comment type="caution">
    <text evidence="2">The sequence shown here is derived from an EMBL/GenBank/DDBJ whole genome shotgun (WGS) entry which is preliminary data.</text>
</comment>
<sequence length="169" mass="19340">MMKIRRYLRGSGRVLAFVFIASIIWLMLDMAVLRLSMNDVNSQLLKERVIRERDDFKQSRMTQVVRRGFKNPVQRVDFAVTHAVKGPLNPSLKLAKVYRQGGKKQDPILEDKKKINSLPHQVNYMANIDQRKDVASEHKEGGAVQHVTPKLGVPANKRAVNLDLNVKKK</sequence>
<keyword evidence="1" id="KW-0472">Membrane</keyword>
<protein>
    <submittedName>
        <fullName evidence="2">Polypeptide N-acetylgalactosaminyltransferase 5</fullName>
    </submittedName>
</protein>
<gene>
    <name evidence="2" type="ORF">KUDE01_000063</name>
</gene>
<evidence type="ECO:0000256" key="1">
    <source>
        <dbReference type="SAM" id="Phobius"/>
    </source>
</evidence>
<name>A0AAD9B1S8_DISEL</name>
<dbReference type="Proteomes" id="UP001228049">
    <property type="component" value="Unassembled WGS sequence"/>
</dbReference>
<accession>A0AAD9B1S8</accession>
<dbReference type="AlphaFoldDB" id="A0AAD9B1S8"/>
<evidence type="ECO:0000313" key="2">
    <source>
        <dbReference type="EMBL" id="KAK1875715.1"/>
    </source>
</evidence>
<feature type="transmembrane region" description="Helical" evidence="1">
    <location>
        <begin position="12"/>
        <end position="33"/>
    </location>
</feature>
<organism evidence="2 3">
    <name type="scientific">Dissostichus eleginoides</name>
    <name type="common">Patagonian toothfish</name>
    <name type="synonym">Dissostichus amissus</name>
    <dbReference type="NCBI Taxonomy" id="100907"/>
    <lineage>
        <taxon>Eukaryota</taxon>
        <taxon>Metazoa</taxon>
        <taxon>Chordata</taxon>
        <taxon>Craniata</taxon>
        <taxon>Vertebrata</taxon>
        <taxon>Euteleostomi</taxon>
        <taxon>Actinopterygii</taxon>
        <taxon>Neopterygii</taxon>
        <taxon>Teleostei</taxon>
        <taxon>Neoteleostei</taxon>
        <taxon>Acanthomorphata</taxon>
        <taxon>Eupercaria</taxon>
        <taxon>Perciformes</taxon>
        <taxon>Notothenioidei</taxon>
        <taxon>Nototheniidae</taxon>
        <taxon>Dissostichus</taxon>
    </lineage>
</organism>